<dbReference type="AlphaFoldDB" id="A0A1Q3FTT0"/>
<protein>
    <submittedName>
        <fullName evidence="2">Putative conserved plasma membrane protein</fullName>
    </submittedName>
</protein>
<evidence type="ECO:0000256" key="1">
    <source>
        <dbReference type="SAM" id="SignalP"/>
    </source>
</evidence>
<organism evidence="2">
    <name type="scientific">Culex tarsalis</name>
    <name type="common">Encephalitis mosquito</name>
    <dbReference type="NCBI Taxonomy" id="7177"/>
    <lineage>
        <taxon>Eukaryota</taxon>
        <taxon>Metazoa</taxon>
        <taxon>Ecdysozoa</taxon>
        <taxon>Arthropoda</taxon>
        <taxon>Hexapoda</taxon>
        <taxon>Insecta</taxon>
        <taxon>Pterygota</taxon>
        <taxon>Neoptera</taxon>
        <taxon>Endopterygota</taxon>
        <taxon>Diptera</taxon>
        <taxon>Nematocera</taxon>
        <taxon>Culicoidea</taxon>
        <taxon>Culicidae</taxon>
        <taxon>Culicinae</taxon>
        <taxon>Culicini</taxon>
        <taxon>Culex</taxon>
        <taxon>Culex</taxon>
    </lineage>
</organism>
<accession>A0A1Q3FTT0</accession>
<feature type="signal peptide" evidence="1">
    <location>
        <begin position="1"/>
        <end position="23"/>
    </location>
</feature>
<feature type="chain" id="PRO_5012162342" evidence="1">
    <location>
        <begin position="24"/>
        <end position="97"/>
    </location>
</feature>
<keyword evidence="1" id="KW-0732">Signal</keyword>
<reference evidence="2" key="1">
    <citation type="submission" date="2017-01" db="EMBL/GenBank/DDBJ databases">
        <title>A deep insight into the sialotranscriptome of adult male and female Cluex tarsalis mosquitoes.</title>
        <authorList>
            <person name="Ribeiro J.M."/>
            <person name="Moreira F."/>
            <person name="Bernard K.A."/>
            <person name="Calvo E."/>
        </authorList>
    </citation>
    <scope>NUCLEOTIDE SEQUENCE</scope>
    <source>
        <strain evidence="2">Kern County</strain>
        <tissue evidence="2">Salivary glands</tissue>
    </source>
</reference>
<dbReference type="EMBL" id="GFDL01004024">
    <property type="protein sequence ID" value="JAV31021.1"/>
    <property type="molecule type" value="Transcribed_RNA"/>
</dbReference>
<sequence>MSRQSGRITFVLFLTIFVTVALCDNADKYCKHITCTKVDKDCTKPLKPAAYCACVNANGNLDVRYGLCPDKKMFNGQNDKCEEDSESSRAFCKKQSG</sequence>
<evidence type="ECO:0000313" key="2">
    <source>
        <dbReference type="EMBL" id="JAV31021.1"/>
    </source>
</evidence>
<name>A0A1Q3FTT0_CULTA</name>
<proteinExistence type="predicted"/>